<feature type="transmembrane region" description="Helical" evidence="7">
    <location>
        <begin position="50"/>
        <end position="72"/>
    </location>
</feature>
<sequence length="436" mass="46976">MSTNAVQKIPGGRWLHIIPPTILVYIVAFMDRTNIGFAIAGGMDKELGLTATFAGLAGGIFFIGYMVLQVPGGLIAERGSAKKFIAWTIVGWGTIATLTGFVHSAGQLLVMRFLLGVAEGGVWPAILVIIAHWFPNEERGRANAFFIMNIAVANIITGPLSGWILTIWDWRGVFIVEGLLSLALIAIWLPMMSDRPRDAKWISQAELQYIEGKLHQEEEAVRQEQAGPVSMGNLLTNGNIWKLILIYFCYQTGIYGFSLWLPTILKSLTHMGMGSVGWLSAIPYIGTAVGLYIFAARSDKSNNRKLYTGLPLIGFAICLLLSVWTKNQIWVSFAFLVGCGVFLQAASPTFWTIPPLLFTPEVAGGARGVINALGNLGGFLGPYIVGLLTSIAGTNAGIYGLAVFLLLGFLLTLTLPSKVSGKPVAGATAGQAQLFH</sequence>
<feature type="transmembrane region" description="Helical" evidence="7">
    <location>
        <begin position="172"/>
        <end position="191"/>
    </location>
</feature>
<dbReference type="CDD" id="cd17319">
    <property type="entry name" value="MFS_ExuT_GudP_like"/>
    <property type="match status" value="1"/>
</dbReference>
<dbReference type="PANTHER" id="PTHR11662">
    <property type="entry name" value="SOLUTE CARRIER FAMILY 17"/>
    <property type="match status" value="1"/>
</dbReference>
<dbReference type="InterPro" id="IPR000849">
    <property type="entry name" value="Sugar_P_transporter"/>
</dbReference>
<keyword evidence="2" id="KW-0813">Transport</keyword>
<dbReference type="OrthoDB" id="9773404at2"/>
<name>A0A1I7K3K7_9BACL</name>
<feature type="transmembrane region" description="Helical" evidence="7">
    <location>
        <begin position="372"/>
        <end position="392"/>
    </location>
</feature>
<dbReference type="RefSeq" id="WP_074953461.1">
    <property type="nucleotide sequence ID" value="NZ_FPBV01000013.1"/>
</dbReference>
<feature type="transmembrane region" description="Helical" evidence="7">
    <location>
        <begin position="109"/>
        <end position="134"/>
    </location>
</feature>
<dbReference type="PANTHER" id="PTHR11662:SF399">
    <property type="entry name" value="FI19708P1-RELATED"/>
    <property type="match status" value="1"/>
</dbReference>
<feature type="transmembrane region" description="Helical" evidence="7">
    <location>
        <begin position="273"/>
        <end position="294"/>
    </location>
</feature>
<evidence type="ECO:0000256" key="2">
    <source>
        <dbReference type="ARBA" id="ARBA00022448"/>
    </source>
</evidence>
<keyword evidence="5 7" id="KW-1133">Transmembrane helix</keyword>
<evidence type="ECO:0000256" key="5">
    <source>
        <dbReference type="ARBA" id="ARBA00022989"/>
    </source>
</evidence>
<dbReference type="GO" id="GO:0022857">
    <property type="term" value="F:transmembrane transporter activity"/>
    <property type="evidence" value="ECO:0007669"/>
    <property type="project" value="InterPro"/>
</dbReference>
<feature type="transmembrane region" description="Helical" evidence="7">
    <location>
        <begin position="12"/>
        <end position="30"/>
    </location>
</feature>
<evidence type="ECO:0000256" key="1">
    <source>
        <dbReference type="ARBA" id="ARBA00004651"/>
    </source>
</evidence>
<dbReference type="PIRSF" id="PIRSF002808">
    <property type="entry name" value="Hexose_phosphate_transp"/>
    <property type="match status" value="1"/>
</dbReference>
<keyword evidence="10" id="KW-1185">Reference proteome</keyword>
<keyword evidence="4 7" id="KW-0812">Transmembrane</keyword>
<dbReference type="InterPro" id="IPR011701">
    <property type="entry name" value="MFS"/>
</dbReference>
<evidence type="ECO:0000256" key="3">
    <source>
        <dbReference type="ARBA" id="ARBA00022475"/>
    </source>
</evidence>
<dbReference type="eggNOG" id="COG2271">
    <property type="taxonomic scope" value="Bacteria"/>
</dbReference>
<keyword evidence="6 7" id="KW-0472">Membrane</keyword>
<feature type="transmembrane region" description="Helical" evidence="7">
    <location>
        <begin position="240"/>
        <end position="261"/>
    </location>
</feature>
<evidence type="ECO:0000256" key="7">
    <source>
        <dbReference type="SAM" id="Phobius"/>
    </source>
</evidence>
<dbReference type="InterPro" id="IPR036259">
    <property type="entry name" value="MFS_trans_sf"/>
</dbReference>
<comment type="subcellular location">
    <subcellularLocation>
        <location evidence="1">Cell membrane</location>
        <topology evidence="1">Multi-pass membrane protein</topology>
    </subcellularLocation>
</comment>
<dbReference type="PROSITE" id="PS50850">
    <property type="entry name" value="MFS"/>
    <property type="match status" value="1"/>
</dbReference>
<evidence type="ECO:0000259" key="8">
    <source>
        <dbReference type="PROSITE" id="PS50850"/>
    </source>
</evidence>
<evidence type="ECO:0000256" key="4">
    <source>
        <dbReference type="ARBA" id="ARBA00022692"/>
    </source>
</evidence>
<dbReference type="Gene3D" id="1.20.1250.20">
    <property type="entry name" value="MFS general substrate transporter like domains"/>
    <property type="match status" value="2"/>
</dbReference>
<evidence type="ECO:0000256" key="6">
    <source>
        <dbReference type="ARBA" id="ARBA00023136"/>
    </source>
</evidence>
<dbReference type="InterPro" id="IPR020846">
    <property type="entry name" value="MFS_dom"/>
</dbReference>
<feature type="transmembrane region" description="Helical" evidence="7">
    <location>
        <begin position="306"/>
        <end position="324"/>
    </location>
</feature>
<dbReference type="SUPFAM" id="SSF103473">
    <property type="entry name" value="MFS general substrate transporter"/>
    <property type="match status" value="1"/>
</dbReference>
<evidence type="ECO:0000313" key="10">
    <source>
        <dbReference type="Proteomes" id="UP000183508"/>
    </source>
</evidence>
<feature type="transmembrane region" description="Helical" evidence="7">
    <location>
        <begin position="398"/>
        <end position="415"/>
    </location>
</feature>
<feature type="transmembrane region" description="Helical" evidence="7">
    <location>
        <begin position="330"/>
        <end position="351"/>
    </location>
</feature>
<dbReference type="InterPro" id="IPR050382">
    <property type="entry name" value="MFS_Na/Anion_cotransporter"/>
</dbReference>
<gene>
    <name evidence="9" type="ORF">SAMN05421543_11377</name>
</gene>
<protein>
    <submittedName>
        <fullName evidence="9">Sugar phosphate permease</fullName>
    </submittedName>
</protein>
<evidence type="ECO:0000313" key="9">
    <source>
        <dbReference type="EMBL" id="SFU92034.1"/>
    </source>
</evidence>
<feature type="transmembrane region" description="Helical" evidence="7">
    <location>
        <begin position="84"/>
        <end position="103"/>
    </location>
</feature>
<feature type="transmembrane region" description="Helical" evidence="7">
    <location>
        <begin position="146"/>
        <end position="166"/>
    </location>
</feature>
<reference evidence="10" key="1">
    <citation type="submission" date="2016-10" db="EMBL/GenBank/DDBJ databases">
        <authorList>
            <person name="Varghese N."/>
        </authorList>
    </citation>
    <scope>NUCLEOTIDE SEQUENCE [LARGE SCALE GENOMIC DNA]</scope>
    <source>
        <strain evidence="10">DSM 17980</strain>
    </source>
</reference>
<proteinExistence type="predicted"/>
<dbReference type="AlphaFoldDB" id="A0A1I7K3K7"/>
<keyword evidence="3" id="KW-1003">Cell membrane</keyword>
<dbReference type="STRING" id="392015.SAMN05421543_11377"/>
<accession>A0A1I7K3K7</accession>
<dbReference type="GO" id="GO:0005886">
    <property type="term" value="C:plasma membrane"/>
    <property type="evidence" value="ECO:0007669"/>
    <property type="project" value="UniProtKB-SubCell"/>
</dbReference>
<dbReference type="Pfam" id="PF07690">
    <property type="entry name" value="MFS_1"/>
    <property type="match status" value="1"/>
</dbReference>
<organism evidence="9 10">
    <name type="scientific">Alicyclobacillus macrosporangiidus</name>
    <dbReference type="NCBI Taxonomy" id="392015"/>
    <lineage>
        <taxon>Bacteria</taxon>
        <taxon>Bacillati</taxon>
        <taxon>Bacillota</taxon>
        <taxon>Bacilli</taxon>
        <taxon>Bacillales</taxon>
        <taxon>Alicyclobacillaceae</taxon>
        <taxon>Alicyclobacillus</taxon>
    </lineage>
</organism>
<dbReference type="Proteomes" id="UP000183508">
    <property type="component" value="Unassembled WGS sequence"/>
</dbReference>
<feature type="domain" description="Major facilitator superfamily (MFS) profile" evidence="8">
    <location>
        <begin position="17"/>
        <end position="420"/>
    </location>
</feature>
<dbReference type="EMBL" id="FPBV01000013">
    <property type="protein sequence ID" value="SFU92034.1"/>
    <property type="molecule type" value="Genomic_DNA"/>
</dbReference>